<keyword evidence="3" id="KW-1185">Reference proteome</keyword>
<dbReference type="PANTHER" id="PTHR40082:SF1">
    <property type="entry name" value="BLR5956 PROTEIN"/>
    <property type="match status" value="1"/>
</dbReference>
<organism evidence="2 3">
    <name type="scientific">Acidihalobacter yilgarnensis</name>
    <dbReference type="NCBI Taxonomy" id="2819280"/>
    <lineage>
        <taxon>Bacteria</taxon>
        <taxon>Pseudomonadati</taxon>
        <taxon>Pseudomonadota</taxon>
        <taxon>Gammaproteobacteria</taxon>
        <taxon>Chromatiales</taxon>
        <taxon>Ectothiorhodospiraceae</taxon>
        <taxon>Acidihalobacter</taxon>
    </lineage>
</organism>
<name>A0A1D8IST4_9GAMM</name>
<dbReference type="CDD" id="cd06578">
    <property type="entry name" value="HemD"/>
    <property type="match status" value="1"/>
</dbReference>
<evidence type="ECO:0000313" key="2">
    <source>
        <dbReference type="EMBL" id="AOU99570.1"/>
    </source>
</evidence>
<evidence type="ECO:0000313" key="3">
    <source>
        <dbReference type="Proteomes" id="UP000095401"/>
    </source>
</evidence>
<dbReference type="KEGG" id="aprs:BI364_05285"/>
<dbReference type="GO" id="GO:0006780">
    <property type="term" value="P:uroporphyrinogen III biosynthetic process"/>
    <property type="evidence" value="ECO:0007669"/>
    <property type="project" value="InterPro"/>
</dbReference>
<dbReference type="InterPro" id="IPR003754">
    <property type="entry name" value="4pyrrol_synth_uPrphyn_synth"/>
</dbReference>
<dbReference type="Gene3D" id="3.40.50.10090">
    <property type="match status" value="2"/>
</dbReference>
<dbReference type="PANTHER" id="PTHR40082">
    <property type="entry name" value="BLR5956 PROTEIN"/>
    <property type="match status" value="1"/>
</dbReference>
<dbReference type="GO" id="GO:0004852">
    <property type="term" value="F:uroporphyrinogen-III synthase activity"/>
    <property type="evidence" value="ECO:0007669"/>
    <property type="project" value="InterPro"/>
</dbReference>
<reference evidence="3" key="1">
    <citation type="submission" date="2016-09" db="EMBL/GenBank/DDBJ databases">
        <title>Acidihalobacter prosperus F5.</title>
        <authorList>
            <person name="Khaleque H.N."/>
            <person name="Ramsay J.P."/>
            <person name="Kaksonen A.H."/>
            <person name="Boxall N.J."/>
            <person name="Watkin E.L.J."/>
        </authorList>
    </citation>
    <scope>NUCLEOTIDE SEQUENCE [LARGE SCALE GENOMIC DNA]</scope>
    <source>
        <strain evidence="3">F5</strain>
    </source>
</reference>
<protein>
    <recommendedName>
        <fullName evidence="1">Tetrapyrrole biosynthesis uroporphyrinogen III synthase domain-containing protein</fullName>
    </recommendedName>
</protein>
<dbReference type="SUPFAM" id="SSF69618">
    <property type="entry name" value="HemD-like"/>
    <property type="match status" value="1"/>
</dbReference>
<dbReference type="Proteomes" id="UP000095401">
    <property type="component" value="Chromosome"/>
</dbReference>
<dbReference type="EMBL" id="CP017415">
    <property type="protein sequence ID" value="AOU99570.1"/>
    <property type="molecule type" value="Genomic_DNA"/>
</dbReference>
<accession>A0A1D8IST4</accession>
<dbReference type="InterPro" id="IPR036108">
    <property type="entry name" value="4pyrrol_syn_uPrphyn_synt_sf"/>
</dbReference>
<sequence length="286" mass="31307">MVIVEYVPMIDPNALEGFDGRCIALPETRQLDVLAGLLERRGAQVIRCPLVSILDTPDQISVATWLKHFIHDDTVRDLILLTGEGVSRLLDAAERHYMRPAFEAKLARVRKISRGPKPGRALREIGLVSDVVSVKPTTAGVIETLATLEFVTDRVAVQLYGSEPNLPLQNALRARGLEPMPVAPYIYASEMDDVRVLDLIDTLAGGQVDAIAFTSQPQVRRLLDLAHEHGREEALRTAMAGMLIAAIGPVVADLLDSRGVHVDVVPEARYFMRPLVDAIAAKFTAP</sequence>
<dbReference type="Pfam" id="PF02602">
    <property type="entry name" value="HEM4"/>
    <property type="match status" value="1"/>
</dbReference>
<proteinExistence type="predicted"/>
<evidence type="ECO:0000259" key="1">
    <source>
        <dbReference type="Pfam" id="PF02602"/>
    </source>
</evidence>
<dbReference type="InterPro" id="IPR039793">
    <property type="entry name" value="UROS/Hem4"/>
</dbReference>
<feature type="domain" description="Tetrapyrrole biosynthesis uroporphyrinogen III synthase" evidence="1">
    <location>
        <begin position="32"/>
        <end position="267"/>
    </location>
</feature>
<gene>
    <name evidence="2" type="ORF">BI364_05285</name>
</gene>
<dbReference type="AlphaFoldDB" id="A0A1D8IST4"/>